<keyword evidence="3" id="KW-1185">Reference proteome</keyword>
<evidence type="ECO:0000256" key="1">
    <source>
        <dbReference type="SAM" id="MobiDB-lite"/>
    </source>
</evidence>
<evidence type="ECO:0000313" key="2">
    <source>
        <dbReference type="EMBL" id="KPA39283.1"/>
    </source>
</evidence>
<comment type="caution">
    <text evidence="2">The sequence shown here is derived from an EMBL/GenBank/DDBJ whole genome shotgun (WGS) entry which is preliminary data.</text>
</comment>
<organism evidence="2 3">
    <name type="scientific">Fusarium langsethiae</name>
    <dbReference type="NCBI Taxonomy" id="179993"/>
    <lineage>
        <taxon>Eukaryota</taxon>
        <taxon>Fungi</taxon>
        <taxon>Dikarya</taxon>
        <taxon>Ascomycota</taxon>
        <taxon>Pezizomycotina</taxon>
        <taxon>Sordariomycetes</taxon>
        <taxon>Hypocreomycetidae</taxon>
        <taxon>Hypocreales</taxon>
        <taxon>Nectriaceae</taxon>
        <taxon>Fusarium</taxon>
    </lineage>
</organism>
<evidence type="ECO:0000313" key="3">
    <source>
        <dbReference type="Proteomes" id="UP000037904"/>
    </source>
</evidence>
<dbReference type="Proteomes" id="UP000037904">
    <property type="component" value="Unassembled WGS sequence"/>
</dbReference>
<dbReference type="AlphaFoldDB" id="A0A0M9ET57"/>
<gene>
    <name evidence="2" type="ORF">FLAG1_07870</name>
</gene>
<protein>
    <submittedName>
        <fullName evidence="2">Transposase</fullName>
    </submittedName>
</protein>
<name>A0A0M9ET57_FUSLA</name>
<accession>A0A0M9ET57</accession>
<proteinExistence type="predicted"/>
<feature type="region of interest" description="Disordered" evidence="1">
    <location>
        <begin position="94"/>
        <end position="142"/>
    </location>
</feature>
<reference evidence="2 3" key="1">
    <citation type="submission" date="2015-04" db="EMBL/GenBank/DDBJ databases">
        <title>The draft genome sequence of Fusarium langsethiae, a T-2/HT-2 mycotoxin producer.</title>
        <authorList>
            <person name="Lysoe E."/>
            <person name="Divon H.H."/>
            <person name="Terzi V."/>
            <person name="Orru L."/>
            <person name="Lamontanara A."/>
            <person name="Kolseth A.-K."/>
            <person name="Frandsen R.J."/>
            <person name="Nielsen K."/>
            <person name="Thrane U."/>
        </authorList>
    </citation>
    <scope>NUCLEOTIDE SEQUENCE [LARGE SCALE GENOMIC DNA]</scope>
    <source>
        <strain evidence="2 3">Fl201059</strain>
    </source>
</reference>
<feature type="compositionally biased region" description="Basic and acidic residues" evidence="1">
    <location>
        <begin position="121"/>
        <end position="142"/>
    </location>
</feature>
<sequence>MSAVDVQTPKSSRDLVKLQRSLMAVDPAFGQSAARLLFRKVGKALDDNIVKLTAAEVQTDHLTNALEKARPQKRRRVIPDPNKDFVELHEVQTEKARLAAEGGGESDIHSDLEGSTLSDSGSEKSSEAEDCIEVRNPDFEST</sequence>
<dbReference type="EMBL" id="JXCE01000206">
    <property type="protein sequence ID" value="KPA39283.1"/>
    <property type="molecule type" value="Genomic_DNA"/>
</dbReference>